<sequence length="408" mass="47245">MGQNEKVTFTRQQLYDLVWAEPLLSLSRKYNISDNGLRKICINMGVPTPVAGYWAKIQHGQSPPVKPLPPPGHYDQKETTLYFRDENHPALVDGMTPVAAMQQAIERDHAAALKVNINTLNDPDPLIIKARAALLKRNEYYRDGDILHTQSGQLNIRVSDAQINRALGVMDAFVKIMRQRGHDFKFRNESSYIIIGEEEIEVALRETSTATVREDRWQTRDLNPNGKLELKFGSYEPTVTGRDGKVAIEEQLSKIIARLELMAEEMRVKTIESKIWRAAHDEKERIKKLAEERQKLEVSQFQKAIRDANRWQETNNFRNYIHHIEQQALTTEPRDEETLAWVEWAKKKADWYDPLIESEDEWLQGKDRNTIMAQEPQKSSNSFWGSDPPALAAEKSKWPLLPWYMKNK</sequence>
<dbReference type="EMBL" id="CP054139">
    <property type="protein sequence ID" value="QKJ32823.1"/>
    <property type="molecule type" value="Genomic_DNA"/>
</dbReference>
<keyword evidence="2" id="KW-1185">Reference proteome</keyword>
<dbReference type="AlphaFoldDB" id="A0A7D4PY10"/>
<accession>A0A7D4PY10</accession>
<gene>
    <name evidence="1" type="ORF">HQ865_24725</name>
</gene>
<evidence type="ECO:0000313" key="1">
    <source>
        <dbReference type="EMBL" id="QKJ32823.1"/>
    </source>
</evidence>
<evidence type="ECO:0000313" key="2">
    <source>
        <dbReference type="Proteomes" id="UP000505355"/>
    </source>
</evidence>
<dbReference type="Proteomes" id="UP000505355">
    <property type="component" value="Chromosome"/>
</dbReference>
<organism evidence="1 2">
    <name type="scientific">Mucilaginibacter mali</name>
    <dbReference type="NCBI Taxonomy" id="2740462"/>
    <lineage>
        <taxon>Bacteria</taxon>
        <taxon>Pseudomonadati</taxon>
        <taxon>Bacteroidota</taxon>
        <taxon>Sphingobacteriia</taxon>
        <taxon>Sphingobacteriales</taxon>
        <taxon>Sphingobacteriaceae</taxon>
        <taxon>Mucilaginibacter</taxon>
    </lineage>
</organism>
<dbReference type="KEGG" id="mmab:HQ865_24725"/>
<protein>
    <submittedName>
        <fullName evidence="1">Uncharacterized protein</fullName>
    </submittedName>
</protein>
<reference evidence="1 2" key="1">
    <citation type="submission" date="2020-05" db="EMBL/GenBank/DDBJ databases">
        <title>Mucilaginibacter mali sp. nov.</title>
        <authorList>
            <person name="Kim H.S."/>
            <person name="Lee K.C."/>
            <person name="Suh M.K."/>
            <person name="Kim J.-S."/>
            <person name="Han K.-I."/>
            <person name="Eom M.K."/>
            <person name="Shin Y.K."/>
            <person name="Lee J.-S."/>
        </authorList>
    </citation>
    <scope>NUCLEOTIDE SEQUENCE [LARGE SCALE GENOMIC DNA]</scope>
    <source>
        <strain evidence="1 2">G2-14</strain>
    </source>
</reference>
<name>A0A7D4PY10_9SPHI</name>
<dbReference type="RefSeq" id="WP_173417468.1">
    <property type="nucleotide sequence ID" value="NZ_CP054139.1"/>
</dbReference>
<proteinExistence type="predicted"/>